<dbReference type="Proteomes" id="UP000181976">
    <property type="component" value="Unassembled WGS sequence"/>
</dbReference>
<dbReference type="Pfam" id="PF20620">
    <property type="entry name" value="DUF6805"/>
    <property type="match status" value="1"/>
</dbReference>
<dbReference type="PANTHER" id="PTHR31151">
    <property type="entry name" value="PROLINE-TRNA LIGASE (DUF1680)"/>
    <property type="match status" value="1"/>
</dbReference>
<gene>
    <name evidence="4" type="ORF">SAMN05444380_1285</name>
</gene>
<feature type="domain" description="Non-reducing end beta-L-arabinofuranosidase-like GH127 catalytic" evidence="1">
    <location>
        <begin position="52"/>
        <end position="431"/>
    </location>
</feature>
<dbReference type="PROSITE" id="PS51257">
    <property type="entry name" value="PROKAR_LIPOPROTEIN"/>
    <property type="match status" value="1"/>
</dbReference>
<dbReference type="Pfam" id="PF07944">
    <property type="entry name" value="Beta-AFase-like_GH127_cat"/>
    <property type="match status" value="1"/>
</dbReference>
<protein>
    <recommendedName>
        <fullName evidence="6">DUF1680 family protein</fullName>
    </recommendedName>
</protein>
<keyword evidence="5" id="KW-1185">Reference proteome</keyword>
<evidence type="ECO:0008006" key="6">
    <source>
        <dbReference type="Google" id="ProtNLM"/>
    </source>
</evidence>
<organism evidence="4 5">
    <name type="scientific">Thermophagus xiamenensis</name>
    <dbReference type="NCBI Taxonomy" id="385682"/>
    <lineage>
        <taxon>Bacteria</taxon>
        <taxon>Pseudomonadati</taxon>
        <taxon>Bacteroidota</taxon>
        <taxon>Bacteroidia</taxon>
        <taxon>Marinilabiliales</taxon>
        <taxon>Marinilabiliaceae</taxon>
        <taxon>Thermophagus</taxon>
    </lineage>
</organism>
<reference evidence="4 5" key="1">
    <citation type="submission" date="2016-10" db="EMBL/GenBank/DDBJ databases">
        <authorList>
            <person name="de Groot N.N."/>
        </authorList>
    </citation>
    <scope>NUCLEOTIDE SEQUENCE [LARGE SCALE GENOMIC DNA]</scope>
    <source>
        <strain evidence="4 5">DSM 19012</strain>
    </source>
</reference>
<dbReference type="InterPro" id="IPR012878">
    <property type="entry name" value="Beta-AFase-like_GH127_cat"/>
</dbReference>
<evidence type="ECO:0000259" key="3">
    <source>
        <dbReference type="Pfam" id="PF20736"/>
    </source>
</evidence>
<feature type="domain" description="Non-reducing end beta-L-arabinofuranosidase-like GH127 middle" evidence="3">
    <location>
        <begin position="442"/>
        <end position="535"/>
    </location>
</feature>
<evidence type="ECO:0000259" key="1">
    <source>
        <dbReference type="Pfam" id="PF07944"/>
    </source>
</evidence>
<dbReference type="PANTHER" id="PTHR31151:SF0">
    <property type="entry name" value="PROLINE-TRNA LIGASE (DUF1680)"/>
    <property type="match status" value="1"/>
</dbReference>
<dbReference type="Pfam" id="PF20736">
    <property type="entry name" value="Glyco_hydro127M"/>
    <property type="match status" value="1"/>
</dbReference>
<dbReference type="RefSeq" id="WP_010528606.1">
    <property type="nucleotide sequence ID" value="NZ_AFSL01000089.1"/>
</dbReference>
<dbReference type="STRING" id="385682.SAMN05444380_1285"/>
<dbReference type="SUPFAM" id="SSF48208">
    <property type="entry name" value="Six-hairpin glycosidases"/>
    <property type="match status" value="1"/>
</dbReference>
<dbReference type="eggNOG" id="COG3533">
    <property type="taxonomic scope" value="Bacteria"/>
</dbReference>
<accession>A0A1I2FE32</accession>
<dbReference type="OrthoDB" id="9757939at2"/>
<dbReference type="AlphaFoldDB" id="A0A1I2FE32"/>
<evidence type="ECO:0000313" key="5">
    <source>
        <dbReference type="Proteomes" id="UP000181976"/>
    </source>
</evidence>
<dbReference type="InterPro" id="IPR008928">
    <property type="entry name" value="6-hairpin_glycosidase_sf"/>
</dbReference>
<evidence type="ECO:0000259" key="2">
    <source>
        <dbReference type="Pfam" id="PF20620"/>
    </source>
</evidence>
<dbReference type="InterPro" id="IPR049046">
    <property type="entry name" value="Beta-AFase-like_GH127_middle"/>
</dbReference>
<feature type="domain" description="Glycoside hydrolase GH146 substrate-binding" evidence="2">
    <location>
        <begin position="654"/>
        <end position="788"/>
    </location>
</feature>
<name>A0A1I2FE32_9BACT</name>
<dbReference type="GO" id="GO:0005975">
    <property type="term" value="P:carbohydrate metabolic process"/>
    <property type="evidence" value="ECO:0007669"/>
    <property type="project" value="InterPro"/>
</dbReference>
<proteinExistence type="predicted"/>
<sequence length="796" mass="91572">MKKVTNTIKAVFWGTAVLLSACQQVAEEEKHYIRTEGPEMVSFRALPFDLEEVELLDGPFLEASKLNEKILLNYEPDRLLAHFREQAHLKPKAQHYGGWEGESLTGHSLGHYLSACSMMYKTTGNEEFLKRVNYIVNELDTVQKAHGDGYLGAFDNGKKIFEEEIANGNIRSAGFDLNGIWAPIYTQHKIMAGLMDAYKLCGNKKALEVEQKFADWLGSIVENLSHEEIQKMLHCEHGGINEAYAELFAVTGNERYLKIARLFHHEAVLDPLAKGIDILPGHHANTQIPKIIGLSRLYELTGDTTDRKTAQFFWERVVYHHSYVTGGNGDHEYFGPPDTLSNRLSSNTTETCNVYNMLKLSNHLFKWEAEAEVADYYERALFNHILSSQHPQSGHVIYNLSLEMGGHKHYQNPFGFTCCVGTGMENHAKYPKNIYFHNDRELFVSQFIASRLNWKEKGLKLTQNTRYPDEQKTSFIFECEKPVDLILQIRYPYWAEKGMIVTVNGKKVSYSQKPQSFVAIHREWKTGDKVEVSFPFSLRLEAMPDNKDRVALMYGPLVLAGQLGPVDDPKANDPLYVPVLMVEDRNPQSWTIPVPDEPNMFKTQNVGRPRDIIFKPFYKTHDRRYSVYFDIFNEAKWKQFQEEYKAKLEAQKILEARTIDFFQPGEMQPERDHNFKSEKSWAHEYRRRKYREADRGGWMSCEMKVIKDATVQLAVEYWGGYQGSRTFDILVNGKVIATENISNARPGQFYTKVYDLPDDLDLSKGRITVQFNPKENHRAGPIFGVRTLKELSGSIQ</sequence>
<dbReference type="InParanoid" id="A0A1I2FE32"/>
<evidence type="ECO:0000313" key="4">
    <source>
        <dbReference type="EMBL" id="SFF03008.1"/>
    </source>
</evidence>
<dbReference type="InterPro" id="IPR046544">
    <property type="entry name" value="GH146_SB_dom"/>
</dbReference>
<dbReference type="EMBL" id="FONA01000028">
    <property type="protein sequence ID" value="SFF03008.1"/>
    <property type="molecule type" value="Genomic_DNA"/>
</dbReference>